<gene>
    <name evidence="2" type="ORF">BES08_28400</name>
</gene>
<keyword evidence="3" id="KW-1185">Reference proteome</keyword>
<keyword evidence="1" id="KW-0472">Membrane</keyword>
<organism evidence="2 3">
    <name type="scientific">Novosphingobium resinovorum</name>
    <dbReference type="NCBI Taxonomy" id="158500"/>
    <lineage>
        <taxon>Bacteria</taxon>
        <taxon>Pseudomonadati</taxon>
        <taxon>Pseudomonadota</taxon>
        <taxon>Alphaproteobacteria</taxon>
        <taxon>Sphingomonadales</taxon>
        <taxon>Sphingomonadaceae</taxon>
        <taxon>Novosphingobium</taxon>
    </lineage>
</organism>
<geneLocation type="plasmid" evidence="2 3">
    <name>pSA2</name>
</geneLocation>
<keyword evidence="1" id="KW-0812">Transmembrane</keyword>
<feature type="transmembrane region" description="Helical" evidence="1">
    <location>
        <begin position="155"/>
        <end position="176"/>
    </location>
</feature>
<keyword evidence="2" id="KW-0614">Plasmid</keyword>
<protein>
    <recommendedName>
        <fullName evidence="4">DUF2306 domain-containing protein</fullName>
    </recommendedName>
</protein>
<dbReference type="EMBL" id="CP017077">
    <property type="protein sequence ID" value="AOR80736.1"/>
    <property type="molecule type" value="Genomic_DNA"/>
</dbReference>
<evidence type="ECO:0000313" key="3">
    <source>
        <dbReference type="Proteomes" id="UP000094626"/>
    </source>
</evidence>
<reference evidence="3" key="1">
    <citation type="journal article" date="2017" name="J. Biotechnol.">
        <title>Complete genome sequence of Novosphingobium resinovorum SA1, a versatile xenobiotic-degrading bacterium capable of utilizing sulfanilic acid.</title>
        <authorList>
            <person name="Hegedus B."/>
            <person name="Kos P.B."/>
            <person name="Balint B."/>
            <person name="Maroti G."/>
            <person name="Gan H.M."/>
            <person name="Perei K."/>
            <person name="Rakhely G."/>
        </authorList>
    </citation>
    <scope>NUCLEOTIDE SEQUENCE [LARGE SCALE GENOMIC DNA]</scope>
    <source>
        <strain evidence="3">SA1</strain>
    </source>
</reference>
<keyword evidence="1" id="KW-1133">Transmembrane helix</keyword>
<feature type="transmembrane region" description="Helical" evidence="1">
    <location>
        <begin position="63"/>
        <end position="90"/>
    </location>
</feature>
<sequence length="220" mass="23177">MACVIAIATFVGFAPSYYLAPMFGAKPMSTLLHLHGLAFTGWILLYLTQTGLIAAGRADIHRIVGVVASALGLVMVPLGVATAIITKQVAAANHLPPQGPPLIFPLGAIFTFAVLVGTALMLRKRAAWHKRLMLLGTAAILTTPLARITRFTHIGLAPAIGGIVLTDVLLTALVIYDIRSRGKLHPATLWGGGFFVATQALRILLNAAPAWQAFAKSLTG</sequence>
<evidence type="ECO:0000256" key="1">
    <source>
        <dbReference type="SAM" id="Phobius"/>
    </source>
</evidence>
<feature type="transmembrane region" description="Helical" evidence="1">
    <location>
        <begin position="132"/>
        <end position="149"/>
    </location>
</feature>
<evidence type="ECO:0008006" key="4">
    <source>
        <dbReference type="Google" id="ProtNLM"/>
    </source>
</evidence>
<dbReference type="KEGG" id="nre:BES08_28400"/>
<feature type="transmembrane region" description="Helical" evidence="1">
    <location>
        <begin position="32"/>
        <end position="56"/>
    </location>
</feature>
<name>A0A1D8AF40_9SPHN</name>
<dbReference type="Proteomes" id="UP000094626">
    <property type="component" value="Plasmid pSA2"/>
</dbReference>
<proteinExistence type="predicted"/>
<feature type="transmembrane region" description="Helical" evidence="1">
    <location>
        <begin position="102"/>
        <end position="120"/>
    </location>
</feature>
<evidence type="ECO:0000313" key="2">
    <source>
        <dbReference type="EMBL" id="AOR80736.1"/>
    </source>
</evidence>
<accession>A0A1D8AF40</accession>
<dbReference type="AlphaFoldDB" id="A0A1D8AF40"/>